<dbReference type="InterPro" id="IPR050216">
    <property type="entry name" value="LRR_domain-containing"/>
</dbReference>
<keyword evidence="1" id="KW-0433">Leucine-rich repeat</keyword>
<dbReference type="SMART" id="SM00369">
    <property type="entry name" value="LRR_TYP"/>
    <property type="match status" value="3"/>
</dbReference>
<dbReference type="PANTHER" id="PTHR48051">
    <property type="match status" value="1"/>
</dbReference>
<evidence type="ECO:0000313" key="4">
    <source>
        <dbReference type="Proteomes" id="UP001159364"/>
    </source>
</evidence>
<evidence type="ECO:0000256" key="1">
    <source>
        <dbReference type="ARBA" id="ARBA00022614"/>
    </source>
</evidence>
<reference evidence="3 4" key="1">
    <citation type="submission" date="2021-09" db="EMBL/GenBank/DDBJ databases">
        <title>Genomic insights and catalytic innovation underlie evolution of tropane alkaloids biosynthesis.</title>
        <authorList>
            <person name="Wang Y.-J."/>
            <person name="Tian T."/>
            <person name="Huang J.-P."/>
            <person name="Huang S.-X."/>
        </authorList>
    </citation>
    <scope>NUCLEOTIDE SEQUENCE [LARGE SCALE GENOMIC DNA]</scope>
    <source>
        <strain evidence="3">KIB-2018</strain>
        <tissue evidence="3">Leaf</tissue>
    </source>
</reference>
<protein>
    <recommendedName>
        <fullName evidence="5">Leucine-rich repeat protein</fullName>
    </recommendedName>
</protein>
<comment type="caution">
    <text evidence="3">The sequence shown here is derived from an EMBL/GenBank/DDBJ whole genome shotgun (WGS) entry which is preliminary data.</text>
</comment>
<accession>A0AAV8TPP0</accession>
<name>A0AAV8TPP0_9ROSI</name>
<keyword evidence="4" id="KW-1185">Reference proteome</keyword>
<dbReference type="Gene3D" id="3.80.10.10">
    <property type="entry name" value="Ribonuclease Inhibitor"/>
    <property type="match status" value="1"/>
</dbReference>
<dbReference type="InterPro" id="IPR001611">
    <property type="entry name" value="Leu-rich_rpt"/>
</dbReference>
<evidence type="ECO:0008006" key="5">
    <source>
        <dbReference type="Google" id="ProtNLM"/>
    </source>
</evidence>
<gene>
    <name evidence="3" type="ORF">K2173_023852</name>
</gene>
<organism evidence="3 4">
    <name type="scientific">Erythroxylum novogranatense</name>
    <dbReference type="NCBI Taxonomy" id="1862640"/>
    <lineage>
        <taxon>Eukaryota</taxon>
        <taxon>Viridiplantae</taxon>
        <taxon>Streptophyta</taxon>
        <taxon>Embryophyta</taxon>
        <taxon>Tracheophyta</taxon>
        <taxon>Spermatophyta</taxon>
        <taxon>Magnoliopsida</taxon>
        <taxon>eudicotyledons</taxon>
        <taxon>Gunneridae</taxon>
        <taxon>Pentapetalae</taxon>
        <taxon>rosids</taxon>
        <taxon>fabids</taxon>
        <taxon>Malpighiales</taxon>
        <taxon>Erythroxylaceae</taxon>
        <taxon>Erythroxylum</taxon>
    </lineage>
</organism>
<dbReference type="EMBL" id="JAIWQS010000004">
    <property type="protein sequence ID" value="KAJ8768857.1"/>
    <property type="molecule type" value="Genomic_DNA"/>
</dbReference>
<dbReference type="GO" id="GO:0005737">
    <property type="term" value="C:cytoplasm"/>
    <property type="evidence" value="ECO:0007669"/>
    <property type="project" value="TreeGrafter"/>
</dbReference>
<dbReference type="InterPro" id="IPR003591">
    <property type="entry name" value="Leu-rich_rpt_typical-subtyp"/>
</dbReference>
<evidence type="ECO:0000313" key="3">
    <source>
        <dbReference type="EMBL" id="KAJ8768857.1"/>
    </source>
</evidence>
<evidence type="ECO:0000256" key="2">
    <source>
        <dbReference type="ARBA" id="ARBA00022737"/>
    </source>
</evidence>
<dbReference type="Pfam" id="PF13855">
    <property type="entry name" value="LRR_8"/>
    <property type="match status" value="1"/>
</dbReference>
<keyword evidence="2" id="KW-0677">Repeat</keyword>
<dbReference type="InterPro" id="IPR032675">
    <property type="entry name" value="LRR_dom_sf"/>
</dbReference>
<dbReference type="Proteomes" id="UP001159364">
    <property type="component" value="Linkage Group LG04"/>
</dbReference>
<proteinExistence type="predicted"/>
<sequence>MPTFILRTLGPRTSHDSVDTAKQKLSEIECTISKKERSLLKMIDAEKQLVEIYENAKSGKGKDVVVEIVVAILHRSNEAELNKIDLSNQRLRFLPEAFGKIRGLKVLNLSTNQLQMIPDSIAGLENHEELNLASNPLETLPNAIGFLHNLKILDESSNKLETLPDTICHCRNLITLEMKLVFEFFMEVIELPLSFLLIPNLSNLEFGIKRYDFWKIWIYIYI</sequence>
<dbReference type="AlphaFoldDB" id="A0AAV8TPP0"/>
<dbReference type="SUPFAM" id="SSF52058">
    <property type="entry name" value="L domain-like"/>
    <property type="match status" value="1"/>
</dbReference>
<dbReference type="PANTHER" id="PTHR48051:SF39">
    <property type="entry name" value="P53-INDUCED DEATH DOMAIN PROTEIN 1"/>
    <property type="match status" value="1"/>
</dbReference>